<reference evidence="1" key="2">
    <citation type="journal article" date="2023" name="Int. J. Mol. Sci.">
        <title>De Novo Assembly and Annotation of 11 Diverse Shrub Willow (Salix) Genomes Reveals Novel Gene Organization in Sex-Linked Regions.</title>
        <authorList>
            <person name="Hyden B."/>
            <person name="Feng K."/>
            <person name="Yates T.B."/>
            <person name="Jawdy S."/>
            <person name="Cereghino C."/>
            <person name="Smart L.B."/>
            <person name="Muchero W."/>
        </authorList>
    </citation>
    <scope>NUCLEOTIDE SEQUENCE</scope>
    <source>
        <tissue evidence="1">Shoot tip</tissue>
    </source>
</reference>
<keyword evidence="2" id="KW-1185">Reference proteome</keyword>
<name>A0ABQ9BWW6_9ROSI</name>
<dbReference type="EMBL" id="JAPFFI010000006">
    <property type="protein sequence ID" value="KAJ6391389.1"/>
    <property type="molecule type" value="Genomic_DNA"/>
</dbReference>
<evidence type="ECO:0000313" key="2">
    <source>
        <dbReference type="Proteomes" id="UP001141253"/>
    </source>
</evidence>
<gene>
    <name evidence="1" type="ORF">OIU77_025382</name>
</gene>
<organism evidence="1 2">
    <name type="scientific">Salix suchowensis</name>
    <dbReference type="NCBI Taxonomy" id="1278906"/>
    <lineage>
        <taxon>Eukaryota</taxon>
        <taxon>Viridiplantae</taxon>
        <taxon>Streptophyta</taxon>
        <taxon>Embryophyta</taxon>
        <taxon>Tracheophyta</taxon>
        <taxon>Spermatophyta</taxon>
        <taxon>Magnoliopsida</taxon>
        <taxon>eudicotyledons</taxon>
        <taxon>Gunneridae</taxon>
        <taxon>Pentapetalae</taxon>
        <taxon>rosids</taxon>
        <taxon>fabids</taxon>
        <taxon>Malpighiales</taxon>
        <taxon>Salicaceae</taxon>
        <taxon>Saliceae</taxon>
        <taxon>Salix</taxon>
    </lineage>
</organism>
<proteinExistence type="predicted"/>
<reference evidence="1" key="1">
    <citation type="submission" date="2022-10" db="EMBL/GenBank/DDBJ databases">
        <authorList>
            <person name="Hyden B.L."/>
            <person name="Feng K."/>
            <person name="Yates T."/>
            <person name="Jawdy S."/>
            <person name="Smart L.B."/>
            <person name="Muchero W."/>
        </authorList>
    </citation>
    <scope>NUCLEOTIDE SEQUENCE</scope>
    <source>
        <tissue evidence="1">Shoot tip</tissue>
    </source>
</reference>
<protein>
    <submittedName>
        <fullName evidence="1">Uncharacterized protein</fullName>
    </submittedName>
</protein>
<comment type="caution">
    <text evidence="1">The sequence shown here is derived from an EMBL/GenBank/DDBJ whole genome shotgun (WGS) entry which is preliminary data.</text>
</comment>
<accession>A0ABQ9BWW6</accession>
<evidence type="ECO:0000313" key="1">
    <source>
        <dbReference type="EMBL" id="KAJ6391389.1"/>
    </source>
</evidence>
<dbReference type="Proteomes" id="UP001141253">
    <property type="component" value="Chromosome 2"/>
</dbReference>
<sequence>MGGAIRFPWLRATGSTHSSCPGLIFRACRDPKMECIMADAYPNLHHPSFPCLFSARDPVLGSDRGFKRSGREKMGPPALIDMVNIAI</sequence>